<gene>
    <name evidence="1" type="ORF">AM593_08024</name>
</gene>
<protein>
    <submittedName>
        <fullName evidence="1">Uncharacterized protein</fullName>
    </submittedName>
</protein>
<evidence type="ECO:0000313" key="2">
    <source>
        <dbReference type="Proteomes" id="UP000266721"/>
    </source>
</evidence>
<accession>A0A3L5TVG0</accession>
<dbReference type="AlphaFoldDB" id="A0A3L5TVG0"/>
<keyword evidence="2" id="KW-1185">Reference proteome</keyword>
<dbReference type="SUPFAM" id="SSF48403">
    <property type="entry name" value="Ankyrin repeat"/>
    <property type="match status" value="1"/>
</dbReference>
<dbReference type="SMR" id="A0A3L5TVG0"/>
<evidence type="ECO:0000313" key="1">
    <source>
        <dbReference type="EMBL" id="OPL33932.1"/>
    </source>
</evidence>
<sequence length="207" mass="23853">MSLGPIPRKQNNEPVIQLSKKQTSLLLSDRNIYNEEYEVKISELLYAAKKGTLLSCDVHKTQHGKLKTEQYETHQNCGDLRCSGRVGRSCSTCGTRRAAHVKFKCFHDENNIFGCILFSIAHEKYVEMHDVDYDQRSALHLAACECKVEAVKYLLDHHFCSPGATDRWNRTASEDAEWHKTYDEKEMDYIGVIKLLAQYKTKKTKTF</sequence>
<dbReference type="EMBL" id="KV581129">
    <property type="protein sequence ID" value="OPL33932.1"/>
    <property type="molecule type" value="Genomic_DNA"/>
</dbReference>
<proteinExistence type="predicted"/>
<dbReference type="Pfam" id="PF00023">
    <property type="entry name" value="Ank"/>
    <property type="match status" value="1"/>
</dbReference>
<feature type="non-terminal residue" evidence="1">
    <location>
        <position position="1"/>
    </location>
</feature>
<dbReference type="InterPro" id="IPR002110">
    <property type="entry name" value="Ankyrin_rpt"/>
</dbReference>
<comment type="caution">
    <text evidence="1">The sequence shown here is derived from an EMBL/GenBank/DDBJ whole genome shotgun (WGS) entry which is preliminary data.</text>
</comment>
<reference evidence="1 2" key="1">
    <citation type="journal article" date="2016" name="PLoS ONE">
        <title>A First Insight into the Genome of the Filter-Feeder Mussel Mytilus galloprovincialis.</title>
        <authorList>
            <person name="Murgarella M."/>
            <person name="Puiu D."/>
            <person name="Novoa B."/>
            <person name="Figueras A."/>
            <person name="Posada D."/>
            <person name="Canchaya C."/>
        </authorList>
    </citation>
    <scope>NUCLEOTIDE SEQUENCE [LARGE SCALE GENOMIC DNA]</scope>
    <source>
        <tissue evidence="1">Muscle</tissue>
    </source>
</reference>
<name>A0A3L5TVG0_MYTGA</name>
<dbReference type="Proteomes" id="UP000266721">
    <property type="component" value="Unassembled WGS sequence"/>
</dbReference>
<dbReference type="InterPro" id="IPR036770">
    <property type="entry name" value="Ankyrin_rpt-contain_sf"/>
</dbReference>
<dbReference type="Gene3D" id="1.25.40.20">
    <property type="entry name" value="Ankyrin repeat-containing domain"/>
    <property type="match status" value="1"/>
</dbReference>
<organism evidence="1 2">
    <name type="scientific">Mytilus galloprovincialis</name>
    <name type="common">Mediterranean mussel</name>
    <dbReference type="NCBI Taxonomy" id="29158"/>
    <lineage>
        <taxon>Eukaryota</taxon>
        <taxon>Metazoa</taxon>
        <taxon>Spiralia</taxon>
        <taxon>Lophotrochozoa</taxon>
        <taxon>Mollusca</taxon>
        <taxon>Bivalvia</taxon>
        <taxon>Autobranchia</taxon>
        <taxon>Pteriomorphia</taxon>
        <taxon>Mytilida</taxon>
        <taxon>Mytiloidea</taxon>
        <taxon>Mytilidae</taxon>
        <taxon>Mytilinae</taxon>
        <taxon>Mytilus</taxon>
    </lineage>
</organism>